<dbReference type="Gene3D" id="1.20.1280.50">
    <property type="match status" value="1"/>
</dbReference>
<keyword evidence="4" id="KW-1185">Reference proteome</keyword>
<dbReference type="InterPro" id="IPR006527">
    <property type="entry name" value="F-box-assoc_dom_typ1"/>
</dbReference>
<dbReference type="InterPro" id="IPR036047">
    <property type="entry name" value="F-box-like_dom_sf"/>
</dbReference>
<dbReference type="Pfam" id="PF00646">
    <property type="entry name" value="F-box"/>
    <property type="match status" value="1"/>
</dbReference>
<reference evidence="3 4" key="1">
    <citation type="submission" date="2018-10" db="EMBL/GenBank/DDBJ databases">
        <title>A high-quality apple genome assembly.</title>
        <authorList>
            <person name="Hu J."/>
        </authorList>
    </citation>
    <scope>NUCLEOTIDE SEQUENCE [LARGE SCALE GENOMIC DNA]</scope>
    <source>
        <strain evidence="4">cv. HFTH1</strain>
        <tissue evidence="3">Young leaf</tissue>
    </source>
</reference>
<gene>
    <name evidence="3" type="ORF">DVH24_025597</name>
</gene>
<dbReference type="Proteomes" id="UP000290289">
    <property type="component" value="Chromosome 16"/>
</dbReference>
<dbReference type="CDD" id="cd22157">
    <property type="entry name" value="F-box_AtFBW1-like"/>
    <property type="match status" value="1"/>
</dbReference>
<dbReference type="EMBL" id="RDQH01000342">
    <property type="protein sequence ID" value="RXH72096.1"/>
    <property type="molecule type" value="Genomic_DNA"/>
</dbReference>
<protein>
    <recommendedName>
        <fullName evidence="2">F-box domain-containing protein</fullName>
    </recommendedName>
</protein>
<evidence type="ECO:0000313" key="4">
    <source>
        <dbReference type="Proteomes" id="UP000290289"/>
    </source>
</evidence>
<dbReference type="InterPro" id="IPR050796">
    <property type="entry name" value="SCF_F-box_component"/>
</dbReference>
<feature type="region of interest" description="Disordered" evidence="1">
    <location>
        <begin position="280"/>
        <end position="312"/>
    </location>
</feature>
<dbReference type="AlphaFoldDB" id="A0A498HKT3"/>
<comment type="caution">
    <text evidence="3">The sequence shown here is derived from an EMBL/GenBank/DDBJ whole genome shotgun (WGS) entry which is preliminary data.</text>
</comment>
<feature type="region of interest" description="Disordered" evidence="1">
    <location>
        <begin position="1"/>
        <end position="29"/>
    </location>
</feature>
<dbReference type="SMART" id="SM00256">
    <property type="entry name" value="FBOX"/>
    <property type="match status" value="1"/>
</dbReference>
<evidence type="ECO:0000259" key="2">
    <source>
        <dbReference type="PROSITE" id="PS50181"/>
    </source>
</evidence>
<dbReference type="PANTHER" id="PTHR31672">
    <property type="entry name" value="BNACNNG10540D PROTEIN"/>
    <property type="match status" value="1"/>
</dbReference>
<dbReference type="Pfam" id="PF07734">
    <property type="entry name" value="FBA_1"/>
    <property type="match status" value="1"/>
</dbReference>
<feature type="compositionally biased region" description="Low complexity" evidence="1">
    <location>
        <begin position="287"/>
        <end position="297"/>
    </location>
</feature>
<sequence>MPRANAGNPTNPRKRAANPPPPITANEHQQQVQQWQPNLPCKFHQLPNALIMEILSRLPFNSLFNCRCVCKWLSLISDPQFSLLCVSRSPVGVLIKNFPPKTYQRGSTLSTLRNLPIRNGDTKKMSIGTNEYKVVQSFKPVMSDNYEAEIYNIGTGVWRSIGNAYGGLDCQLPFNAYLRGALHWVSHGSESSDVSELINSFYFEREQFHPLPPPSYFGPREKQFSDCLKLGVLEGCLVLCKRKSLRDTKFTKSREFRPIGYNPCFDVAKADEVKRVQGARKCDKPSAEGSSGCAGSGMPPHKSTKLDSGHDLHTLKDDLPRATISTVSGLRALYAAVTWAIFSEARDSQHVNNASTPVPLENYSVIKPCL</sequence>
<evidence type="ECO:0000313" key="3">
    <source>
        <dbReference type="EMBL" id="RXH72096.1"/>
    </source>
</evidence>
<dbReference type="SUPFAM" id="SSF81383">
    <property type="entry name" value="F-box domain"/>
    <property type="match status" value="1"/>
</dbReference>
<evidence type="ECO:0000256" key="1">
    <source>
        <dbReference type="SAM" id="MobiDB-lite"/>
    </source>
</evidence>
<organism evidence="3 4">
    <name type="scientific">Malus domestica</name>
    <name type="common">Apple</name>
    <name type="synonym">Pyrus malus</name>
    <dbReference type="NCBI Taxonomy" id="3750"/>
    <lineage>
        <taxon>Eukaryota</taxon>
        <taxon>Viridiplantae</taxon>
        <taxon>Streptophyta</taxon>
        <taxon>Embryophyta</taxon>
        <taxon>Tracheophyta</taxon>
        <taxon>Spermatophyta</taxon>
        <taxon>Magnoliopsida</taxon>
        <taxon>eudicotyledons</taxon>
        <taxon>Gunneridae</taxon>
        <taxon>Pentapetalae</taxon>
        <taxon>rosids</taxon>
        <taxon>fabids</taxon>
        <taxon>Rosales</taxon>
        <taxon>Rosaceae</taxon>
        <taxon>Amygdaloideae</taxon>
        <taxon>Maleae</taxon>
        <taxon>Malus</taxon>
    </lineage>
</organism>
<dbReference type="PANTHER" id="PTHR31672:SF13">
    <property type="entry name" value="F-BOX PROTEIN CPR30-LIKE"/>
    <property type="match status" value="1"/>
</dbReference>
<proteinExistence type="predicted"/>
<dbReference type="InterPro" id="IPR001810">
    <property type="entry name" value="F-box_dom"/>
</dbReference>
<name>A0A498HKT3_MALDO</name>
<feature type="domain" description="F-box" evidence="2">
    <location>
        <begin position="40"/>
        <end position="84"/>
    </location>
</feature>
<accession>A0A498HKT3</accession>
<dbReference type="PROSITE" id="PS50181">
    <property type="entry name" value="FBOX"/>
    <property type="match status" value="1"/>
</dbReference>